<dbReference type="RefSeq" id="WP_393165235.1">
    <property type="nucleotide sequence ID" value="NZ_JBICRM010000007.1"/>
</dbReference>
<evidence type="ECO:0008006" key="5">
    <source>
        <dbReference type="Google" id="ProtNLM"/>
    </source>
</evidence>
<comment type="caution">
    <text evidence="3">The sequence shown here is derived from an EMBL/GenBank/DDBJ whole genome shotgun (WGS) entry which is preliminary data.</text>
</comment>
<keyword evidence="2" id="KW-0812">Transmembrane</keyword>
<dbReference type="EMBL" id="JBICRM010000007">
    <property type="protein sequence ID" value="MFG1704312.1"/>
    <property type="molecule type" value="Genomic_DNA"/>
</dbReference>
<keyword evidence="2" id="KW-1133">Transmembrane helix</keyword>
<feature type="transmembrane region" description="Helical" evidence="2">
    <location>
        <begin position="128"/>
        <end position="149"/>
    </location>
</feature>
<evidence type="ECO:0000313" key="3">
    <source>
        <dbReference type="EMBL" id="MFG1704312.1"/>
    </source>
</evidence>
<accession>A0ABW7AAE6</accession>
<protein>
    <recommendedName>
        <fullName evidence="5">Zinc transporter ZupT</fullName>
    </recommendedName>
</protein>
<feature type="transmembrane region" description="Helical" evidence="2">
    <location>
        <begin position="48"/>
        <end position="68"/>
    </location>
</feature>
<evidence type="ECO:0000313" key="4">
    <source>
        <dbReference type="Proteomes" id="UP001603978"/>
    </source>
</evidence>
<feature type="transmembrane region" description="Helical" evidence="2">
    <location>
        <begin position="155"/>
        <end position="181"/>
    </location>
</feature>
<keyword evidence="2" id="KW-0472">Membrane</keyword>
<feature type="compositionally biased region" description="Basic and acidic residues" evidence="1">
    <location>
        <begin position="330"/>
        <end position="339"/>
    </location>
</feature>
<feature type="compositionally biased region" description="Basic and acidic residues" evidence="1">
    <location>
        <begin position="280"/>
        <end position="292"/>
    </location>
</feature>
<proteinExistence type="predicted"/>
<feature type="transmembrane region" description="Helical" evidence="2">
    <location>
        <begin position="218"/>
        <end position="239"/>
    </location>
</feature>
<evidence type="ECO:0000256" key="2">
    <source>
        <dbReference type="SAM" id="Phobius"/>
    </source>
</evidence>
<evidence type="ECO:0000256" key="1">
    <source>
        <dbReference type="SAM" id="MobiDB-lite"/>
    </source>
</evidence>
<name>A0ABW7AAE6_9ACTN</name>
<feature type="transmembrane region" description="Helical" evidence="2">
    <location>
        <begin position="23"/>
        <end position="41"/>
    </location>
</feature>
<feature type="transmembrane region" description="Helical" evidence="2">
    <location>
        <begin position="251"/>
        <end position="272"/>
    </location>
</feature>
<gene>
    <name evidence="3" type="ORF">ACFLIM_14065</name>
</gene>
<sequence>MHTTTWTSAIGPVLEGRRPGAEAWLGVGLVSLSTLGGAWLARRTSQRMTVWLTVASAMMLVSALTDLLPDAWQDAAEYGVPLWIVGASIAFGFLAITYFTRKGHGHGNAKPMTYGRHAPGLHRRVKEVVGAALFGGMGAATALTVHRAVEGATLALAASAVVVIALMVHSASEGLALAALLDMARQRLWPWLVVSAVSPAIGVVIAEVSPIPGQAVPILLGSVAGVLLRTAIVGFRLAARHEGEGRLPRRQLVVAGALAATVAAGLGTLQWVNAPLETHEMPESLRTNERSESLGTTTTRPTRPAYEPHARISPKPTPSPTVRKRRPHPHRSEPGARRE</sequence>
<organism evidence="3 4">
    <name type="scientific">Nonomuraea marmarensis</name>
    <dbReference type="NCBI Taxonomy" id="3351344"/>
    <lineage>
        <taxon>Bacteria</taxon>
        <taxon>Bacillati</taxon>
        <taxon>Actinomycetota</taxon>
        <taxon>Actinomycetes</taxon>
        <taxon>Streptosporangiales</taxon>
        <taxon>Streptosporangiaceae</taxon>
        <taxon>Nonomuraea</taxon>
    </lineage>
</organism>
<feature type="region of interest" description="Disordered" evidence="1">
    <location>
        <begin position="280"/>
        <end position="339"/>
    </location>
</feature>
<reference evidence="3 4" key="1">
    <citation type="submission" date="2024-10" db="EMBL/GenBank/DDBJ databases">
        <authorList>
            <person name="Topkara A.R."/>
            <person name="Saygin H."/>
        </authorList>
    </citation>
    <scope>NUCLEOTIDE SEQUENCE [LARGE SCALE GENOMIC DNA]</scope>
    <source>
        <strain evidence="3 4">M3C6</strain>
    </source>
</reference>
<dbReference type="Proteomes" id="UP001603978">
    <property type="component" value="Unassembled WGS sequence"/>
</dbReference>
<feature type="transmembrane region" description="Helical" evidence="2">
    <location>
        <begin position="188"/>
        <end position="206"/>
    </location>
</feature>
<feature type="transmembrane region" description="Helical" evidence="2">
    <location>
        <begin position="80"/>
        <end position="100"/>
    </location>
</feature>
<keyword evidence="4" id="KW-1185">Reference proteome</keyword>